<dbReference type="RefSeq" id="WP_139675868.1">
    <property type="nucleotide sequence ID" value="NZ_VDMN01000001.1"/>
</dbReference>
<comment type="caution">
    <text evidence="1">The sequence shown here is derived from an EMBL/GenBank/DDBJ whole genome shotgun (WGS) entry which is preliminary data.</text>
</comment>
<organism evidence="1 2">
    <name type="scientific">Aliirhizobium smilacinae</name>
    <dbReference type="NCBI Taxonomy" id="1395944"/>
    <lineage>
        <taxon>Bacteria</taxon>
        <taxon>Pseudomonadati</taxon>
        <taxon>Pseudomonadota</taxon>
        <taxon>Alphaproteobacteria</taxon>
        <taxon>Hyphomicrobiales</taxon>
        <taxon>Rhizobiaceae</taxon>
        <taxon>Aliirhizobium</taxon>
    </lineage>
</organism>
<evidence type="ECO:0000313" key="2">
    <source>
        <dbReference type="Proteomes" id="UP000311605"/>
    </source>
</evidence>
<keyword evidence="2" id="KW-1185">Reference proteome</keyword>
<dbReference type="Proteomes" id="UP000311605">
    <property type="component" value="Unassembled WGS sequence"/>
</dbReference>
<accession>A0A5C4XSU6</accession>
<dbReference type="EMBL" id="VDMN01000001">
    <property type="protein sequence ID" value="TNM66475.1"/>
    <property type="molecule type" value="Genomic_DNA"/>
</dbReference>
<dbReference type="OrthoDB" id="8402916at2"/>
<dbReference type="AlphaFoldDB" id="A0A5C4XSU6"/>
<evidence type="ECO:0008006" key="3">
    <source>
        <dbReference type="Google" id="ProtNLM"/>
    </source>
</evidence>
<gene>
    <name evidence="1" type="ORF">FHP24_09835</name>
</gene>
<reference evidence="1 2" key="1">
    <citation type="submission" date="2019-06" db="EMBL/GenBank/DDBJ databases">
        <title>The draft genome of Rhizobium smilacinae PTYR-5.</title>
        <authorList>
            <person name="Liu L."/>
            <person name="Li L."/>
            <person name="Zhang X."/>
        </authorList>
    </citation>
    <scope>NUCLEOTIDE SEQUENCE [LARGE SCALE GENOMIC DNA]</scope>
    <source>
        <strain evidence="1 2">PTYR-5</strain>
    </source>
</reference>
<name>A0A5C4XSU6_9HYPH</name>
<proteinExistence type="predicted"/>
<protein>
    <recommendedName>
        <fullName evidence="3">Toxin-antitoxin system HicB family antitoxin</fullName>
    </recommendedName>
</protein>
<evidence type="ECO:0000313" key="1">
    <source>
        <dbReference type="EMBL" id="TNM66475.1"/>
    </source>
</evidence>
<sequence length="85" mass="9161">MQAETINSTPRERSVAVMLRGARVTESFRDNLFDAANRAGITPNEFVLQAAAEKLHRAGREFSGIFRKGDLSELNGGIGAQGGRA</sequence>